<evidence type="ECO:0000256" key="5">
    <source>
        <dbReference type="ARBA" id="ARBA00022989"/>
    </source>
</evidence>
<dbReference type="PANTHER" id="PTHR22593:SF2">
    <property type="entry name" value="TRANSMEMBRANE PROTEIN 18"/>
    <property type="match status" value="1"/>
</dbReference>
<keyword evidence="7" id="KW-0238">DNA-binding</keyword>
<keyword evidence="9" id="KW-0539">Nucleus</keyword>
<evidence type="ECO:0000256" key="8">
    <source>
        <dbReference type="ARBA" id="ARBA00023136"/>
    </source>
</evidence>
<evidence type="ECO:0000256" key="10">
    <source>
        <dbReference type="SAM" id="Phobius"/>
    </source>
</evidence>
<keyword evidence="6" id="KW-0175">Coiled coil</keyword>
<dbReference type="RefSeq" id="XP_053057300.1">
    <property type="nucleotide sequence ID" value="XM_053201325.1"/>
</dbReference>
<sequence>MGWGRGLVVGGPILGGAWWWAGRFGAGPGEDPWAALGSRCGRTAGRGGGGTAPPAQWELQQTDWAEPWLLGLAVFHVLCLLLTCLSAQRYKLQVGHFLCLVILVYCAEYINEVAAMNWRSFSKYQYFDSRGMFISLVFSAPLLLNAMIIVIMWVRKTLNVMTDLKTLQEKRRGRKRKEE</sequence>
<evidence type="ECO:0000313" key="12">
    <source>
        <dbReference type="RefSeq" id="XP_053057300.1"/>
    </source>
</evidence>
<accession>A0ABM3NCZ0</accession>
<evidence type="ECO:0000256" key="3">
    <source>
        <dbReference type="ARBA" id="ARBA00014253"/>
    </source>
</evidence>
<reference evidence="12" key="1">
    <citation type="submission" date="2025-08" db="UniProtKB">
        <authorList>
            <consortium name="RefSeq"/>
        </authorList>
    </citation>
    <scope>IDENTIFICATION</scope>
    <source>
        <tissue evidence="12">Blood</tissue>
    </source>
</reference>
<feature type="transmembrane region" description="Helical" evidence="10">
    <location>
        <begin position="94"/>
        <end position="111"/>
    </location>
</feature>
<evidence type="ECO:0000256" key="2">
    <source>
        <dbReference type="ARBA" id="ARBA00009971"/>
    </source>
</evidence>
<dbReference type="InterPro" id="IPR026721">
    <property type="entry name" value="TMEM18"/>
</dbReference>
<keyword evidence="8 10" id="KW-0472">Membrane</keyword>
<evidence type="ECO:0000313" key="11">
    <source>
        <dbReference type="Proteomes" id="UP001652583"/>
    </source>
</evidence>
<protein>
    <recommendedName>
        <fullName evidence="3">Transmembrane protein 18</fullName>
    </recommendedName>
</protein>
<evidence type="ECO:0000256" key="6">
    <source>
        <dbReference type="ARBA" id="ARBA00023054"/>
    </source>
</evidence>
<evidence type="ECO:0000256" key="4">
    <source>
        <dbReference type="ARBA" id="ARBA00022692"/>
    </source>
</evidence>
<evidence type="ECO:0000256" key="7">
    <source>
        <dbReference type="ARBA" id="ARBA00023125"/>
    </source>
</evidence>
<comment type="subcellular location">
    <subcellularLocation>
        <location evidence="1">Nucleus membrane</location>
        <topology evidence="1">Multi-pass membrane protein</topology>
    </subcellularLocation>
</comment>
<keyword evidence="11" id="KW-1185">Reference proteome</keyword>
<dbReference type="Proteomes" id="UP001652583">
    <property type="component" value="Chromosome A3"/>
</dbReference>
<keyword evidence="4 10" id="KW-0812">Transmembrane</keyword>
<feature type="transmembrane region" description="Helical" evidence="10">
    <location>
        <begin position="68"/>
        <end position="87"/>
    </location>
</feature>
<feature type="transmembrane region" description="Helical" evidence="10">
    <location>
        <begin position="131"/>
        <end position="154"/>
    </location>
</feature>
<dbReference type="Pfam" id="PF14770">
    <property type="entry name" value="TMEM18"/>
    <property type="match status" value="1"/>
</dbReference>
<proteinExistence type="inferred from homology"/>
<organism evidence="11 12">
    <name type="scientific">Acinonyx jubatus</name>
    <name type="common">Cheetah</name>
    <dbReference type="NCBI Taxonomy" id="32536"/>
    <lineage>
        <taxon>Eukaryota</taxon>
        <taxon>Metazoa</taxon>
        <taxon>Chordata</taxon>
        <taxon>Craniata</taxon>
        <taxon>Vertebrata</taxon>
        <taxon>Euteleostomi</taxon>
        <taxon>Mammalia</taxon>
        <taxon>Eutheria</taxon>
        <taxon>Laurasiatheria</taxon>
        <taxon>Carnivora</taxon>
        <taxon>Feliformia</taxon>
        <taxon>Felidae</taxon>
        <taxon>Felinae</taxon>
        <taxon>Acinonyx</taxon>
    </lineage>
</organism>
<keyword evidence="5 10" id="KW-1133">Transmembrane helix</keyword>
<dbReference type="PANTHER" id="PTHR22593">
    <property type="entry name" value="TRANSMEMBRANE PROTEIN 18"/>
    <property type="match status" value="1"/>
</dbReference>
<name>A0ABM3NCZ0_ACIJB</name>
<comment type="similarity">
    <text evidence="2">Belongs to the TMEM18 family.</text>
</comment>
<evidence type="ECO:0000256" key="1">
    <source>
        <dbReference type="ARBA" id="ARBA00004232"/>
    </source>
</evidence>
<dbReference type="GeneID" id="106970835"/>
<gene>
    <name evidence="12" type="primary">TMEM18</name>
</gene>
<evidence type="ECO:0000256" key="9">
    <source>
        <dbReference type="ARBA" id="ARBA00023242"/>
    </source>
</evidence>